<proteinExistence type="predicted"/>
<organism evidence="1">
    <name type="scientific">marine sediment metagenome</name>
    <dbReference type="NCBI Taxonomy" id="412755"/>
    <lineage>
        <taxon>unclassified sequences</taxon>
        <taxon>metagenomes</taxon>
        <taxon>ecological metagenomes</taxon>
    </lineage>
</organism>
<protein>
    <submittedName>
        <fullName evidence="1">Uncharacterized protein</fullName>
    </submittedName>
</protein>
<name>A0A0F9FJN0_9ZZZZ</name>
<accession>A0A0F9FJN0</accession>
<dbReference type="EMBL" id="LAZR01030155">
    <property type="protein sequence ID" value="KKL57470.1"/>
    <property type="molecule type" value="Genomic_DNA"/>
</dbReference>
<reference evidence="1" key="1">
    <citation type="journal article" date="2015" name="Nature">
        <title>Complex archaea that bridge the gap between prokaryotes and eukaryotes.</title>
        <authorList>
            <person name="Spang A."/>
            <person name="Saw J.H."/>
            <person name="Jorgensen S.L."/>
            <person name="Zaremba-Niedzwiedzka K."/>
            <person name="Martijn J."/>
            <person name="Lind A.E."/>
            <person name="van Eijk R."/>
            <person name="Schleper C."/>
            <person name="Guy L."/>
            <person name="Ettema T.J."/>
        </authorList>
    </citation>
    <scope>NUCLEOTIDE SEQUENCE</scope>
</reference>
<sequence length="77" mass="8651">MKPEERDEAIDKAISSVKGREKLAEVMGEVIRDELVRPSALSGLVVSCCSKCLMPEDEFMDGEHSEEECIVYRVMES</sequence>
<comment type="caution">
    <text evidence="1">The sequence shown here is derived from an EMBL/GenBank/DDBJ whole genome shotgun (WGS) entry which is preliminary data.</text>
</comment>
<evidence type="ECO:0000313" key="1">
    <source>
        <dbReference type="EMBL" id="KKL57470.1"/>
    </source>
</evidence>
<gene>
    <name evidence="1" type="ORF">LCGC14_2235090</name>
</gene>
<dbReference type="AlphaFoldDB" id="A0A0F9FJN0"/>